<dbReference type="PANTHER" id="PTHR42755">
    <property type="entry name" value="3-DEOXY-MANNO-OCTULOSONATE CYTIDYLYLTRANSFERASE"/>
    <property type="match status" value="1"/>
</dbReference>
<feature type="active site" description="Proton acceptor" evidence="8">
    <location>
        <position position="63"/>
    </location>
</feature>
<evidence type="ECO:0000256" key="2">
    <source>
        <dbReference type="ARBA" id="ARBA00004713"/>
    </source>
</evidence>
<dbReference type="STRING" id="1086013.SAMN05421774_11048"/>
<evidence type="ECO:0000259" key="11">
    <source>
        <dbReference type="Pfam" id="PF04413"/>
    </source>
</evidence>
<keyword evidence="10" id="KW-0448">Lipopolysaccharide biosynthesis</keyword>
<dbReference type="AlphaFoldDB" id="A0A1N7QFW2"/>
<dbReference type="GO" id="GO:0005886">
    <property type="term" value="C:plasma membrane"/>
    <property type="evidence" value="ECO:0007669"/>
    <property type="project" value="UniProtKB-SubCell"/>
</dbReference>
<keyword evidence="5 10" id="KW-0808">Transferase</keyword>
<dbReference type="OrthoDB" id="9789797at2"/>
<comment type="subcellular location">
    <subcellularLocation>
        <location evidence="10">Cell membrane</location>
    </subcellularLocation>
</comment>
<feature type="site" description="Transition state stabilizer" evidence="9">
    <location>
        <position position="133"/>
    </location>
</feature>
<dbReference type="InterPro" id="IPR007507">
    <property type="entry name" value="Glycos_transf_N"/>
</dbReference>
<comment type="similarity">
    <text evidence="10">Belongs to the glycosyltransferase group 1 family.</text>
</comment>
<proteinExistence type="inferred from homology"/>
<dbReference type="GO" id="GO:0009244">
    <property type="term" value="P:lipopolysaccharide core region biosynthetic process"/>
    <property type="evidence" value="ECO:0007669"/>
    <property type="project" value="UniProtKB-UniRule"/>
</dbReference>
<dbReference type="EC" id="2.4.99.12" evidence="3 10"/>
<sequence>MGVALRGYLAAAQALPLLAPALMRRRLARGKEDPARWREKLGAATAPRPDGPLIWLHAVGLGEVLALRGLIGEMAAQAPEAAFLVTSTARSSARVMAANLPPRTRHQFLPLDAPQYVARFLDHWRPCLSVWAEQEIWPAAVVAAHARGIPLALINARITAESHARRARVRRVYADLLARFALVSAQDPGTAERLGDLGARQVVVGGSLKPAAPPLAVEAADLAMVQAALAGRAVWAAASTHPGDEAEALAAAAALPDRLLILIPRDIGRADALAADLAARGLPHVRRSKGALPGPDTRVWLADSYGELGLWYRLATAALVGGGFDAIGGHNPWEPAALGAAILHGPDVRNFATDYARLSQAEAARALAPGELATALRDPGLCAMATRARALVEAARGSLHPLARDLLALADLP</sequence>
<evidence type="ECO:0000256" key="5">
    <source>
        <dbReference type="ARBA" id="ARBA00022679"/>
    </source>
</evidence>
<protein>
    <recommendedName>
        <fullName evidence="4 10">3-deoxy-D-manno-octulosonic acid transferase</fullName>
        <shortName evidence="10">Kdo transferase</shortName>
        <ecNumber evidence="3 10">2.4.99.12</ecNumber>
    </recommendedName>
    <alternativeName>
        <fullName evidence="6 10">Lipid IV(A) 3-deoxy-D-manno-octulosonic acid transferase</fullName>
    </alternativeName>
</protein>
<accession>A0A1N7QFW2</accession>
<dbReference type="Gene3D" id="3.40.50.11720">
    <property type="entry name" value="3-Deoxy-D-manno-octulosonic-acid transferase, N-terminal domain"/>
    <property type="match status" value="1"/>
</dbReference>
<dbReference type="Pfam" id="PF04413">
    <property type="entry name" value="Glycos_transf_N"/>
    <property type="match status" value="1"/>
</dbReference>
<organism evidence="12 13">
    <name type="scientific">Gemmobacter megaterium</name>
    <dbReference type="NCBI Taxonomy" id="1086013"/>
    <lineage>
        <taxon>Bacteria</taxon>
        <taxon>Pseudomonadati</taxon>
        <taxon>Pseudomonadota</taxon>
        <taxon>Alphaproteobacteria</taxon>
        <taxon>Rhodobacterales</taxon>
        <taxon>Paracoccaceae</taxon>
        <taxon>Gemmobacter</taxon>
    </lineage>
</organism>
<dbReference type="Gene3D" id="3.40.50.2000">
    <property type="entry name" value="Glycogen Phosphorylase B"/>
    <property type="match status" value="1"/>
</dbReference>
<evidence type="ECO:0000256" key="9">
    <source>
        <dbReference type="PIRSR" id="PIRSR639901-2"/>
    </source>
</evidence>
<evidence type="ECO:0000256" key="10">
    <source>
        <dbReference type="RuleBase" id="RU365103"/>
    </source>
</evidence>
<dbReference type="EMBL" id="FTOT01000010">
    <property type="protein sequence ID" value="SIT21679.1"/>
    <property type="molecule type" value="Genomic_DNA"/>
</dbReference>
<comment type="catalytic activity">
    <reaction evidence="7 10">
        <text>lipid IVA (E. coli) + CMP-3-deoxy-beta-D-manno-octulosonate = alpha-Kdo-(2-&gt;6)-lipid IVA (E. coli) + CMP + H(+)</text>
        <dbReference type="Rhea" id="RHEA:28066"/>
        <dbReference type="ChEBI" id="CHEBI:15378"/>
        <dbReference type="ChEBI" id="CHEBI:58603"/>
        <dbReference type="ChEBI" id="CHEBI:60364"/>
        <dbReference type="ChEBI" id="CHEBI:60377"/>
        <dbReference type="ChEBI" id="CHEBI:85987"/>
        <dbReference type="EC" id="2.4.99.12"/>
    </reaction>
</comment>
<name>A0A1N7QFW2_9RHOB</name>
<evidence type="ECO:0000256" key="6">
    <source>
        <dbReference type="ARBA" id="ARBA00031445"/>
    </source>
</evidence>
<evidence type="ECO:0000256" key="1">
    <source>
        <dbReference type="ARBA" id="ARBA00003394"/>
    </source>
</evidence>
<keyword evidence="10" id="KW-1003">Cell membrane</keyword>
<dbReference type="InterPro" id="IPR038107">
    <property type="entry name" value="Glycos_transf_N_sf"/>
</dbReference>
<dbReference type="GO" id="GO:0009245">
    <property type="term" value="P:lipid A biosynthetic process"/>
    <property type="evidence" value="ECO:0007669"/>
    <property type="project" value="TreeGrafter"/>
</dbReference>
<evidence type="ECO:0000313" key="12">
    <source>
        <dbReference type="EMBL" id="SIT21679.1"/>
    </source>
</evidence>
<evidence type="ECO:0000256" key="4">
    <source>
        <dbReference type="ARBA" id="ARBA00019077"/>
    </source>
</evidence>
<dbReference type="GO" id="GO:0043842">
    <property type="term" value="F:Kdo transferase activity"/>
    <property type="evidence" value="ECO:0007669"/>
    <property type="project" value="UniProtKB-EC"/>
</dbReference>
<keyword evidence="13" id="KW-1185">Reference proteome</keyword>
<dbReference type="PANTHER" id="PTHR42755:SF1">
    <property type="entry name" value="3-DEOXY-D-MANNO-OCTULOSONIC ACID TRANSFERASE, MITOCHONDRIAL-RELATED"/>
    <property type="match status" value="1"/>
</dbReference>
<gene>
    <name evidence="12" type="ORF">SAMN05421774_11048</name>
</gene>
<evidence type="ECO:0000256" key="3">
    <source>
        <dbReference type="ARBA" id="ARBA00012621"/>
    </source>
</evidence>
<dbReference type="InterPro" id="IPR039901">
    <property type="entry name" value="Kdotransferase"/>
</dbReference>
<feature type="domain" description="3-deoxy-D-manno-octulosonic-acid transferase N-terminal" evidence="11">
    <location>
        <begin position="36"/>
        <end position="209"/>
    </location>
</feature>
<evidence type="ECO:0000313" key="13">
    <source>
        <dbReference type="Proteomes" id="UP000186141"/>
    </source>
</evidence>
<dbReference type="Proteomes" id="UP000186141">
    <property type="component" value="Unassembled WGS sequence"/>
</dbReference>
<evidence type="ECO:0000256" key="8">
    <source>
        <dbReference type="PIRSR" id="PIRSR639901-1"/>
    </source>
</evidence>
<keyword evidence="10" id="KW-0472">Membrane</keyword>
<feature type="site" description="Transition state stabilizer" evidence="9">
    <location>
        <position position="209"/>
    </location>
</feature>
<evidence type="ECO:0000256" key="7">
    <source>
        <dbReference type="ARBA" id="ARBA00049183"/>
    </source>
</evidence>
<reference evidence="12 13" key="1">
    <citation type="submission" date="2017-01" db="EMBL/GenBank/DDBJ databases">
        <authorList>
            <person name="Mah S.A."/>
            <person name="Swanson W.J."/>
            <person name="Moy G.W."/>
            <person name="Vacquier V.D."/>
        </authorList>
    </citation>
    <scope>NUCLEOTIDE SEQUENCE [LARGE SCALE GENOMIC DNA]</scope>
    <source>
        <strain evidence="12 13">DSM 26375</strain>
    </source>
</reference>
<dbReference type="UniPathway" id="UPA00958"/>
<comment type="function">
    <text evidence="1 10">Involved in lipopolysaccharide (LPS) biosynthesis. Catalyzes the transfer of 3-deoxy-D-manno-octulosonate (Kdo) residue(s) from CMP-Kdo to lipid IV(A), the tetraacyldisaccharide-1,4'-bisphosphate precursor of lipid A.</text>
</comment>
<comment type="pathway">
    <text evidence="2 10">Bacterial outer membrane biogenesis; LPS core biosynthesis.</text>
</comment>